<dbReference type="PANTHER" id="PTHR31157:SF1">
    <property type="entry name" value="SCP DOMAIN-CONTAINING PROTEIN"/>
    <property type="match status" value="1"/>
</dbReference>
<dbReference type="EMBL" id="JADKFW010000021">
    <property type="protein sequence ID" value="MBK9719960.1"/>
    <property type="molecule type" value="Genomic_DNA"/>
</dbReference>
<dbReference type="Pfam" id="PF00188">
    <property type="entry name" value="CAP"/>
    <property type="match status" value="1"/>
</dbReference>
<dbReference type="AlphaFoldDB" id="A0A9D7SE66"/>
<accession>A0A9D7SE66</accession>
<proteinExistence type="predicted"/>
<dbReference type="SUPFAM" id="SSF55797">
    <property type="entry name" value="PR-1-like"/>
    <property type="match status" value="1"/>
</dbReference>
<protein>
    <submittedName>
        <fullName evidence="2">CAP domain-containing protein</fullName>
    </submittedName>
</protein>
<dbReference type="Gene3D" id="3.40.33.10">
    <property type="entry name" value="CAP"/>
    <property type="match status" value="1"/>
</dbReference>
<evidence type="ECO:0000313" key="3">
    <source>
        <dbReference type="Proteomes" id="UP000808349"/>
    </source>
</evidence>
<dbReference type="InterPro" id="IPR035940">
    <property type="entry name" value="CAP_sf"/>
</dbReference>
<evidence type="ECO:0000313" key="2">
    <source>
        <dbReference type="EMBL" id="MBK9719960.1"/>
    </source>
</evidence>
<reference evidence="2 3" key="1">
    <citation type="submission" date="2020-10" db="EMBL/GenBank/DDBJ databases">
        <title>Connecting structure to function with the recovery of over 1000 high-quality activated sludge metagenome-assembled genomes encoding full-length rRNA genes using long-read sequencing.</title>
        <authorList>
            <person name="Singleton C.M."/>
            <person name="Petriglieri F."/>
            <person name="Kristensen J.M."/>
            <person name="Kirkegaard R.H."/>
            <person name="Michaelsen T.Y."/>
            <person name="Andersen M.H."/>
            <person name="Karst S.M."/>
            <person name="Dueholm M.S."/>
            <person name="Nielsen P.H."/>
            <person name="Albertsen M."/>
        </authorList>
    </citation>
    <scope>NUCLEOTIDE SEQUENCE [LARGE SCALE GENOMIC DNA]</scope>
    <source>
        <strain evidence="2">Ribe_18-Q3-R11-54_BAT3C.373</strain>
    </source>
</reference>
<feature type="domain" description="SCP" evidence="1">
    <location>
        <begin position="28"/>
        <end position="137"/>
    </location>
</feature>
<dbReference type="InterPro" id="IPR014044">
    <property type="entry name" value="CAP_dom"/>
</dbReference>
<name>A0A9D7SE66_9BACT</name>
<comment type="caution">
    <text evidence="2">The sequence shown here is derived from an EMBL/GenBank/DDBJ whole genome shotgun (WGS) entry which is preliminary data.</text>
</comment>
<dbReference type="CDD" id="cd05379">
    <property type="entry name" value="CAP_bacterial"/>
    <property type="match status" value="1"/>
</dbReference>
<dbReference type="PANTHER" id="PTHR31157">
    <property type="entry name" value="SCP DOMAIN-CONTAINING PROTEIN"/>
    <property type="match status" value="1"/>
</dbReference>
<sequence>MSHLFLFVILVFSDPSNLGLKNYQSEFLNLINEKRRIGCKCNGVKYSKLPPLVWNKQLEIASQAHAEYIYKNKILTHRSKNGARTQQRLEKAGYSWRSFAENVAQGYDTPAEVLQAWIESPSHCQNLMGNYSEMAITKKGDYWVQDFGTPKILKK</sequence>
<organism evidence="2 3">
    <name type="scientific">Candidatus Defluviibacterium haderslevense</name>
    <dbReference type="NCBI Taxonomy" id="2981993"/>
    <lineage>
        <taxon>Bacteria</taxon>
        <taxon>Pseudomonadati</taxon>
        <taxon>Bacteroidota</taxon>
        <taxon>Saprospiria</taxon>
        <taxon>Saprospirales</taxon>
        <taxon>Saprospiraceae</taxon>
        <taxon>Candidatus Defluviibacterium</taxon>
    </lineage>
</organism>
<evidence type="ECO:0000259" key="1">
    <source>
        <dbReference type="Pfam" id="PF00188"/>
    </source>
</evidence>
<gene>
    <name evidence="2" type="ORF">IPO85_21110</name>
</gene>
<dbReference type="Proteomes" id="UP000808349">
    <property type="component" value="Unassembled WGS sequence"/>
</dbReference>